<dbReference type="Proteomes" id="UP000703269">
    <property type="component" value="Unassembled WGS sequence"/>
</dbReference>
<keyword evidence="2" id="KW-1185">Reference proteome</keyword>
<reference evidence="1 2" key="1">
    <citation type="submission" date="2021-08" db="EMBL/GenBank/DDBJ databases">
        <title>Draft Genome Sequence of Phanerochaete sordida strain YK-624.</title>
        <authorList>
            <person name="Mori T."/>
            <person name="Dohra H."/>
            <person name="Suzuki T."/>
            <person name="Kawagishi H."/>
            <person name="Hirai H."/>
        </authorList>
    </citation>
    <scope>NUCLEOTIDE SEQUENCE [LARGE SCALE GENOMIC DNA]</scope>
    <source>
        <strain evidence="1 2">YK-624</strain>
    </source>
</reference>
<dbReference type="EMBL" id="BPQB01000111">
    <property type="protein sequence ID" value="GJE99495.1"/>
    <property type="molecule type" value="Genomic_DNA"/>
</dbReference>
<dbReference type="InterPro" id="IPR032675">
    <property type="entry name" value="LRR_dom_sf"/>
</dbReference>
<evidence type="ECO:0000313" key="1">
    <source>
        <dbReference type="EMBL" id="GJE99495.1"/>
    </source>
</evidence>
<name>A0A9P3GTG9_9APHY</name>
<sequence>MPVAEDHHASGGLPTSPRPLFLKPAYKYRLPLEVWELIIDYHSDDVRTLLACSLTCSALLRRSRRHLYRRVVLRTEDRAAYFVRALTHDPGNWGAVHALEVEGELFSTEGTSMPLLFPMLRTLHTLVVHKLRQAAYDGARACLAAVQHSVTTLSLSGAYLRSLPALAALLTRLPHLRHLALLDVVFEEPVDEARIDEAAAPVLALDTFDFRGWAHRAGGAHIRSVLAWVCAASPGTLRSLRLQVPLGGHTSGAVHRIVAAHSATLHTLVLDLGARGFEDFEFRFGENTALRRLQLCLPATTPTTCAQLLRGLPGGGRALADLALVFRALNDSYSPAATPFARIAALRPLFAEGAFAALERLHIRCALEATPLFVTPPREALYRDLVFQDWLPEAPRDAWTDDLEETFDRVFEIWSMLRYSFGDEAPYFD</sequence>
<dbReference type="Gene3D" id="3.80.10.10">
    <property type="entry name" value="Ribonuclease Inhibitor"/>
    <property type="match status" value="1"/>
</dbReference>
<accession>A0A9P3GTG9</accession>
<dbReference type="AlphaFoldDB" id="A0A9P3GTG9"/>
<organism evidence="1 2">
    <name type="scientific">Phanerochaete sordida</name>
    <dbReference type="NCBI Taxonomy" id="48140"/>
    <lineage>
        <taxon>Eukaryota</taxon>
        <taxon>Fungi</taxon>
        <taxon>Dikarya</taxon>
        <taxon>Basidiomycota</taxon>
        <taxon>Agaricomycotina</taxon>
        <taxon>Agaricomycetes</taxon>
        <taxon>Polyporales</taxon>
        <taxon>Phanerochaetaceae</taxon>
        <taxon>Phanerochaete</taxon>
    </lineage>
</organism>
<evidence type="ECO:0008006" key="3">
    <source>
        <dbReference type="Google" id="ProtNLM"/>
    </source>
</evidence>
<protein>
    <recommendedName>
        <fullName evidence="3">F-box domain-containing protein</fullName>
    </recommendedName>
</protein>
<proteinExistence type="predicted"/>
<gene>
    <name evidence="1" type="ORF">PsYK624_157590</name>
</gene>
<dbReference type="OrthoDB" id="2798901at2759"/>
<evidence type="ECO:0000313" key="2">
    <source>
        <dbReference type="Proteomes" id="UP000703269"/>
    </source>
</evidence>
<comment type="caution">
    <text evidence="1">The sequence shown here is derived from an EMBL/GenBank/DDBJ whole genome shotgun (WGS) entry which is preliminary data.</text>
</comment>